<comment type="caution">
    <text evidence="8">The sequence shown here is derived from an EMBL/GenBank/DDBJ whole genome shotgun (WGS) entry which is preliminary data.</text>
</comment>
<organism evidence="8 9">
    <name type="scientific">Pontibacter ruber</name>
    <dbReference type="NCBI Taxonomy" id="1343895"/>
    <lineage>
        <taxon>Bacteria</taxon>
        <taxon>Pseudomonadati</taxon>
        <taxon>Bacteroidota</taxon>
        <taxon>Cytophagia</taxon>
        <taxon>Cytophagales</taxon>
        <taxon>Hymenobacteraceae</taxon>
        <taxon>Pontibacter</taxon>
    </lineage>
</organism>
<feature type="chain" id="PRO_5047187616" evidence="6">
    <location>
        <begin position="21"/>
        <end position="611"/>
    </location>
</feature>
<dbReference type="Proteomes" id="UP001597374">
    <property type="component" value="Unassembled WGS sequence"/>
</dbReference>
<dbReference type="Pfam" id="PF17200">
    <property type="entry name" value="sCache_2"/>
    <property type="match status" value="1"/>
</dbReference>
<evidence type="ECO:0000256" key="6">
    <source>
        <dbReference type="SAM" id="SignalP"/>
    </source>
</evidence>
<dbReference type="SMART" id="SM01049">
    <property type="entry name" value="Cache_2"/>
    <property type="match status" value="4"/>
</dbReference>
<accession>A0ABW5CQS0</accession>
<feature type="domain" description="Single Cache" evidence="7">
    <location>
        <begin position="186"/>
        <end position="267"/>
    </location>
</feature>
<feature type="signal peptide" evidence="6">
    <location>
        <begin position="1"/>
        <end position="20"/>
    </location>
</feature>
<evidence type="ECO:0000256" key="1">
    <source>
        <dbReference type="ARBA" id="ARBA00004651"/>
    </source>
</evidence>
<evidence type="ECO:0000256" key="2">
    <source>
        <dbReference type="ARBA" id="ARBA00022475"/>
    </source>
</evidence>
<feature type="domain" description="Single Cache" evidence="7">
    <location>
        <begin position="326"/>
        <end position="409"/>
    </location>
</feature>
<evidence type="ECO:0000256" key="5">
    <source>
        <dbReference type="ARBA" id="ARBA00023136"/>
    </source>
</evidence>
<dbReference type="Pfam" id="PF08269">
    <property type="entry name" value="dCache_2"/>
    <property type="match status" value="3"/>
</dbReference>
<protein>
    <submittedName>
        <fullName evidence="8">Cache domain-containing protein</fullName>
    </submittedName>
</protein>
<feature type="domain" description="Single Cache" evidence="7">
    <location>
        <begin position="461"/>
        <end position="542"/>
    </location>
</feature>
<dbReference type="InterPro" id="IPR004010">
    <property type="entry name" value="Double_Cache_2"/>
</dbReference>
<dbReference type="Gene3D" id="3.30.450.20">
    <property type="entry name" value="PAS domain"/>
    <property type="match status" value="4"/>
</dbReference>
<evidence type="ECO:0000313" key="8">
    <source>
        <dbReference type="EMBL" id="MFD2244756.1"/>
    </source>
</evidence>
<keyword evidence="4" id="KW-1133">Transmembrane helix</keyword>
<evidence type="ECO:0000313" key="9">
    <source>
        <dbReference type="Proteomes" id="UP001597374"/>
    </source>
</evidence>
<comment type="subcellular location">
    <subcellularLocation>
        <location evidence="1">Cell membrane</location>
        <topology evidence="1">Multi-pass membrane protein</topology>
    </subcellularLocation>
</comment>
<name>A0ABW5CQS0_9BACT</name>
<keyword evidence="2" id="KW-1003">Cell membrane</keyword>
<sequence>MKKGFLSMIVACALFSVCEAQFYNADGASSLPNGKDAKEITSDRNATRNLQGQQQADTRKLVTLVKDAAGLVATKGEAAFKELSAPGSRWRQGENYVFVLDTAGNMLVHPDPELQGKNQLGLLDINGKPIIRGLIAAATALPDKPEGWYHYQWPVPEGLLPRWKSSYVRLVKAPSGKSYVVGSGVYNDRMEREFVVDMVNKAVAEVEKNGTASFENFHDPKSIFMAKDAYIFVVDTSGVEHVNPAFPNLEGRNLKDLKDTQGKLLVQDMFKVVRSKGAGWVNYMWPKPGESVSTQKSTYVSKANLGDSWVMVGCGVYLADAPKAAISKIKQPTAPELMALVDDAAAVLEKTGEKAFPDFRKKGSKWFQGDTYIFVWSMDGIRVFNAATPETEGQNETESKDILGRPMGRMLLNAASSPEGEGWVHYMKPEPGSIFPAWKSSYVKRIKFPTGKEYLVGSGIYNMQMNKAFIEDVVNRAAALVEKQGKGAFDQLRDKTGPFYFMDTYVFVTSPDGTELVNPAHPSLEGKNLSEEKDLKGKIFVRNYIDAAMKNGTAWVDYYWYKPGENTPSLKHSYVRKVQSGDQTYIVGSGYYQVSNENKTVQARKTSSKGK</sequence>
<evidence type="ECO:0000256" key="4">
    <source>
        <dbReference type="ARBA" id="ARBA00022989"/>
    </source>
</evidence>
<evidence type="ECO:0000259" key="7">
    <source>
        <dbReference type="SMART" id="SM01049"/>
    </source>
</evidence>
<keyword evidence="3" id="KW-0812">Transmembrane</keyword>
<dbReference type="InterPro" id="IPR033480">
    <property type="entry name" value="sCache_2"/>
</dbReference>
<dbReference type="RefSeq" id="WP_250429866.1">
    <property type="nucleotide sequence ID" value="NZ_JALPRR010000002.1"/>
</dbReference>
<gene>
    <name evidence="8" type="ORF">ACFSKP_00725</name>
</gene>
<feature type="domain" description="Single Cache" evidence="7">
    <location>
        <begin position="53"/>
        <end position="132"/>
    </location>
</feature>
<reference evidence="9" key="1">
    <citation type="journal article" date="2019" name="Int. J. Syst. Evol. Microbiol.">
        <title>The Global Catalogue of Microorganisms (GCM) 10K type strain sequencing project: providing services to taxonomists for standard genome sequencing and annotation.</title>
        <authorList>
            <consortium name="The Broad Institute Genomics Platform"/>
            <consortium name="The Broad Institute Genome Sequencing Center for Infectious Disease"/>
            <person name="Wu L."/>
            <person name="Ma J."/>
        </authorList>
    </citation>
    <scope>NUCLEOTIDE SEQUENCE [LARGE SCALE GENOMIC DNA]</scope>
    <source>
        <strain evidence="9">CGMCC 4.1782</strain>
    </source>
</reference>
<evidence type="ECO:0000256" key="3">
    <source>
        <dbReference type="ARBA" id="ARBA00022692"/>
    </source>
</evidence>
<keyword evidence="9" id="KW-1185">Reference proteome</keyword>
<dbReference type="EMBL" id="JBHUIM010000001">
    <property type="protein sequence ID" value="MFD2244756.1"/>
    <property type="molecule type" value="Genomic_DNA"/>
</dbReference>
<keyword evidence="6" id="KW-0732">Signal</keyword>
<keyword evidence="5" id="KW-0472">Membrane</keyword>
<proteinExistence type="predicted"/>